<dbReference type="PANTHER" id="PTHR43656:SF2">
    <property type="entry name" value="BINDING OXIDOREDUCTASE, PUTATIVE (AFU_ORTHOLOGUE AFUA_2G08260)-RELATED"/>
    <property type="match status" value="1"/>
</dbReference>
<dbReference type="Pfam" id="PF00724">
    <property type="entry name" value="Oxidored_FMN"/>
    <property type="match status" value="1"/>
</dbReference>
<proteinExistence type="predicted"/>
<dbReference type="EMBL" id="FMZC01000001">
    <property type="protein sequence ID" value="SDC24010.1"/>
    <property type="molecule type" value="Genomic_DNA"/>
</dbReference>
<feature type="domain" description="NADH:flavin oxidoreductase/NADH oxidase N-terminal" evidence="3">
    <location>
        <begin position="12"/>
        <end position="168"/>
    </location>
</feature>
<dbReference type="InterPro" id="IPR013785">
    <property type="entry name" value="Aldolase_TIM"/>
</dbReference>
<keyword evidence="1" id="KW-0285">Flavoprotein</keyword>
<dbReference type="Proteomes" id="UP000198781">
    <property type="component" value="Unassembled WGS sequence"/>
</dbReference>
<evidence type="ECO:0000313" key="5">
    <source>
        <dbReference type="Proteomes" id="UP000198781"/>
    </source>
</evidence>
<dbReference type="InterPro" id="IPR051799">
    <property type="entry name" value="NADH_flavin_oxidoreductase"/>
</dbReference>
<dbReference type="Gene3D" id="3.20.20.70">
    <property type="entry name" value="Aldolase class I"/>
    <property type="match status" value="1"/>
</dbReference>
<evidence type="ECO:0000256" key="1">
    <source>
        <dbReference type="ARBA" id="ARBA00022630"/>
    </source>
</evidence>
<evidence type="ECO:0000256" key="2">
    <source>
        <dbReference type="ARBA" id="ARBA00023002"/>
    </source>
</evidence>
<name>A0A1G6JZ47_9BURK</name>
<reference evidence="4 5" key="1">
    <citation type="submission" date="2016-10" db="EMBL/GenBank/DDBJ databases">
        <authorList>
            <person name="de Groot N.N."/>
        </authorList>
    </citation>
    <scope>NUCLEOTIDE SEQUENCE [LARGE SCALE GENOMIC DNA]</scope>
    <source>
        <strain evidence="4 5">DSM 16619</strain>
    </source>
</reference>
<accession>A0A1G6JZ47</accession>
<gene>
    <name evidence="4" type="ORF">SAMN05192589_101519</name>
</gene>
<dbReference type="OrthoDB" id="8523426at2"/>
<dbReference type="InterPro" id="IPR001155">
    <property type="entry name" value="OxRdtase_FMN_N"/>
</dbReference>
<dbReference type="STRING" id="187868.SAMN05192589_101519"/>
<dbReference type="RefSeq" id="WP_092739933.1">
    <property type="nucleotide sequence ID" value="NZ_FMZC01000001.1"/>
</dbReference>
<dbReference type="AlphaFoldDB" id="A0A1G6JZ47"/>
<dbReference type="SUPFAM" id="SSF51395">
    <property type="entry name" value="FMN-linked oxidoreductases"/>
    <property type="match status" value="1"/>
</dbReference>
<evidence type="ECO:0000313" key="4">
    <source>
        <dbReference type="EMBL" id="SDC24010.1"/>
    </source>
</evidence>
<dbReference type="PANTHER" id="PTHR43656">
    <property type="entry name" value="BINDING OXIDOREDUCTASE, PUTATIVE (AFU_ORTHOLOGUE AFUA_2G08260)-RELATED"/>
    <property type="match status" value="1"/>
</dbReference>
<dbReference type="GO" id="GO:0010181">
    <property type="term" value="F:FMN binding"/>
    <property type="evidence" value="ECO:0007669"/>
    <property type="project" value="InterPro"/>
</dbReference>
<keyword evidence="2" id="KW-0560">Oxidoreductase</keyword>
<dbReference type="GO" id="GO:0016491">
    <property type="term" value="F:oxidoreductase activity"/>
    <property type="evidence" value="ECO:0007669"/>
    <property type="project" value="UniProtKB-KW"/>
</dbReference>
<evidence type="ECO:0000259" key="3">
    <source>
        <dbReference type="Pfam" id="PF00724"/>
    </source>
</evidence>
<keyword evidence="5" id="KW-1185">Reference proteome</keyword>
<organism evidence="4 5">
    <name type="scientific">Paracidovorax valerianellae</name>
    <dbReference type="NCBI Taxonomy" id="187868"/>
    <lineage>
        <taxon>Bacteria</taxon>
        <taxon>Pseudomonadati</taxon>
        <taxon>Pseudomonadota</taxon>
        <taxon>Betaproteobacteria</taxon>
        <taxon>Burkholderiales</taxon>
        <taxon>Comamonadaceae</taxon>
        <taxon>Paracidovorax</taxon>
    </lineage>
</organism>
<sequence>MTFSKSITGVRNIFFIAVNTGYSTQGNPNRDFIEFYRQRSGNGLYCAIVGNVVIPDGFGSNEFCSKISNHSVWSSVATAIRDEGAKPGIQLASTWQGYKGNIKFIPQDYESAINHYLEIGKSFTKTDVKNAFQSLTKASKLAIDHGFSHLQLHAAHGYLFNLLLDSRFSNLSNLALELATDWAQNMKQAGIETSMRISILTGDLELDNSDRTINLSDFCNTGFDYLDISEGFYNIDKKLIYPTSEKQLLERFTRSTNRAKQHSQQLFIISGKIFSTIHNDIPKNVHLGVCRDLIANPEYLSNNKPCQNCMKCHYHSRGASKLECSLWQI</sequence>
<protein>
    <submittedName>
        <fullName evidence="4">NADPH2 dehydrogenase</fullName>
    </submittedName>
</protein>